<dbReference type="RefSeq" id="WP_135759980.1">
    <property type="nucleotide sequence ID" value="NZ_RQHW01000028.1"/>
</dbReference>
<keyword evidence="3" id="KW-1185">Reference proteome</keyword>
<organism evidence="2 3">
    <name type="scientific">Leptospira idonii</name>
    <dbReference type="NCBI Taxonomy" id="1193500"/>
    <lineage>
        <taxon>Bacteria</taxon>
        <taxon>Pseudomonadati</taxon>
        <taxon>Spirochaetota</taxon>
        <taxon>Spirochaetia</taxon>
        <taxon>Leptospirales</taxon>
        <taxon>Leptospiraceae</taxon>
        <taxon>Leptospira</taxon>
    </lineage>
</organism>
<gene>
    <name evidence="2" type="ORF">EHS15_07755</name>
</gene>
<proteinExistence type="predicted"/>
<evidence type="ECO:0000256" key="1">
    <source>
        <dbReference type="SAM" id="MobiDB-lite"/>
    </source>
</evidence>
<dbReference type="EMBL" id="RQHW01000028">
    <property type="protein sequence ID" value="TGN19664.1"/>
    <property type="molecule type" value="Genomic_DNA"/>
</dbReference>
<name>A0A4R9LZ31_9LEPT</name>
<accession>A0A4R9LZ31</accession>
<reference evidence="2" key="1">
    <citation type="journal article" date="2019" name="PLoS Negl. Trop. Dis.">
        <title>Revisiting the worldwide diversity of Leptospira species in the environment.</title>
        <authorList>
            <person name="Vincent A.T."/>
            <person name="Schiettekatte O."/>
            <person name="Bourhy P."/>
            <person name="Veyrier F.J."/>
            <person name="Picardeau M."/>
        </authorList>
    </citation>
    <scope>NUCLEOTIDE SEQUENCE [LARGE SCALE GENOMIC DNA]</scope>
    <source>
        <strain evidence="2">201300427</strain>
    </source>
</reference>
<evidence type="ECO:0000313" key="3">
    <source>
        <dbReference type="Proteomes" id="UP000298058"/>
    </source>
</evidence>
<sequence length="111" mass="12296">MLDLCPNLFPSEKSSAQTEVSHLPKCHETSSSELPAQDSGCQCPLAFQEIRDSDSSVSLQKSLEIYFAGLLISAFIFDLPPFWEPVSASSLLSFDFLDPSDHFLQSVRLLI</sequence>
<evidence type="ECO:0000313" key="2">
    <source>
        <dbReference type="EMBL" id="TGN19664.1"/>
    </source>
</evidence>
<dbReference type="OrthoDB" id="332185at2"/>
<protein>
    <submittedName>
        <fullName evidence="2">Uncharacterized protein</fullName>
    </submittedName>
</protein>
<feature type="region of interest" description="Disordered" evidence="1">
    <location>
        <begin position="1"/>
        <end position="22"/>
    </location>
</feature>
<dbReference type="AlphaFoldDB" id="A0A4R9LZ31"/>
<comment type="caution">
    <text evidence="2">The sequence shown here is derived from an EMBL/GenBank/DDBJ whole genome shotgun (WGS) entry which is preliminary data.</text>
</comment>
<dbReference type="Proteomes" id="UP000298058">
    <property type="component" value="Unassembled WGS sequence"/>
</dbReference>